<comment type="similarity">
    <text evidence="7">Belongs to the SMC family.</text>
</comment>
<reference evidence="11" key="2">
    <citation type="journal article" date="2021" name="Sci. Rep.">
        <title>The distribution of antibiotic resistance genes in chicken gut microbiota commensals.</title>
        <authorList>
            <person name="Juricova H."/>
            <person name="Matiasovicova J."/>
            <person name="Kubasova T."/>
            <person name="Cejkova D."/>
            <person name="Rychlik I."/>
        </authorList>
    </citation>
    <scope>NUCLEOTIDE SEQUENCE</scope>
    <source>
        <strain evidence="11">An836</strain>
    </source>
</reference>
<evidence type="ECO:0000313" key="12">
    <source>
        <dbReference type="Proteomes" id="UP000718821"/>
    </source>
</evidence>
<reference evidence="11" key="1">
    <citation type="submission" date="2020-08" db="EMBL/GenBank/DDBJ databases">
        <authorList>
            <person name="Cejkova D."/>
            <person name="Kubasova T."/>
            <person name="Jahodarova E."/>
            <person name="Rychlik I."/>
        </authorList>
    </citation>
    <scope>NUCLEOTIDE SEQUENCE</scope>
    <source>
        <strain evidence="11">An836</strain>
    </source>
</reference>
<dbReference type="HAMAP" id="MF_01894">
    <property type="entry name" value="Smc_prok"/>
    <property type="match status" value="1"/>
</dbReference>
<dbReference type="FunFam" id="3.40.50.300:FF:000984">
    <property type="entry name" value="Chromosome partition protein Smc"/>
    <property type="match status" value="1"/>
</dbReference>
<evidence type="ECO:0000256" key="4">
    <source>
        <dbReference type="ARBA" id="ARBA00022840"/>
    </source>
</evidence>
<dbReference type="SUPFAM" id="SSF75553">
    <property type="entry name" value="Smc hinge domain"/>
    <property type="match status" value="1"/>
</dbReference>
<dbReference type="GO" id="GO:0007062">
    <property type="term" value="P:sister chromatid cohesion"/>
    <property type="evidence" value="ECO:0007669"/>
    <property type="project" value="InterPro"/>
</dbReference>
<dbReference type="Pfam" id="PF02463">
    <property type="entry name" value="SMC_N"/>
    <property type="match status" value="1"/>
</dbReference>
<dbReference type="NCBIfam" id="TIGR02168">
    <property type="entry name" value="SMC_prok_B"/>
    <property type="match status" value="1"/>
</dbReference>
<dbReference type="GO" id="GO:0005694">
    <property type="term" value="C:chromosome"/>
    <property type="evidence" value="ECO:0007669"/>
    <property type="project" value="InterPro"/>
</dbReference>
<feature type="domain" description="RecF/RecN/SMC N-terminal" evidence="9">
    <location>
        <begin position="2"/>
        <end position="1195"/>
    </location>
</feature>
<keyword evidence="12" id="KW-1185">Reference proteome</keyword>
<dbReference type="PANTHER" id="PTHR43977">
    <property type="entry name" value="STRUCTURAL MAINTENANCE OF CHROMOSOMES PROTEIN 3"/>
    <property type="match status" value="1"/>
</dbReference>
<dbReference type="InterPro" id="IPR024704">
    <property type="entry name" value="SMC"/>
</dbReference>
<gene>
    <name evidence="7 11" type="primary">smc</name>
    <name evidence="11" type="ORF">H7U32_01215</name>
</gene>
<dbReference type="Gene3D" id="3.40.50.300">
    <property type="entry name" value="P-loop containing nucleotide triphosphate hydrolases"/>
    <property type="match status" value="2"/>
</dbReference>
<keyword evidence="6 7" id="KW-0238">DNA-binding</keyword>
<feature type="region of interest" description="Disordered" evidence="8">
    <location>
        <begin position="416"/>
        <end position="447"/>
    </location>
</feature>
<comment type="caution">
    <text evidence="11">The sequence shown here is derived from an EMBL/GenBank/DDBJ whole genome shotgun (WGS) entry which is preliminary data.</text>
</comment>
<dbReference type="InterPro" id="IPR036277">
    <property type="entry name" value="SMC_hinge_sf"/>
</dbReference>
<dbReference type="FunFam" id="3.40.50.300:FF:000901">
    <property type="entry name" value="Chromosome partition protein Smc"/>
    <property type="match status" value="1"/>
</dbReference>
<name>A0A938WYE8_9BIFI</name>
<dbReference type="InterPro" id="IPR027417">
    <property type="entry name" value="P-loop_NTPase"/>
</dbReference>
<feature type="compositionally biased region" description="Basic and acidic residues" evidence="8">
    <location>
        <begin position="423"/>
        <end position="436"/>
    </location>
</feature>
<keyword evidence="4 7" id="KW-0067">ATP-binding</keyword>
<sequence length="1205" mass="129450">MYLKELTLKGFKSFASATTLRFEPGITAVVGPNGSGKSNIVDALTWVMGEQGARNLRGSSMEDVIFAGTASRPPLGRAQVSLTIDNADHALGIDYAEVTISRTIFRNGGSEYAINGTPCRLLDVQELLSDTGLGQQMHVIVGQGRLDAILRADPAGNRAFIEEAAGILKHRKRKERALRKLANTETNLSRLDDLLGEIRRQMGPLDRQARVSRRADAIQVSLRDAQARLLADDAARAAAARADVRAELTRVRADLAASRRDLAHVKVRIEQVEAAAGASSPAIDRVNQTWRSLSQTKERLDALASLAAERARAVAGRIAAEPGEDPDLLERRATELDSQAKAQAAAVDDARLTLDQATEARADHERRLAAVRQTLTELRRDAKERDGRIAGLKERIAREEAAVQSADTRSKDFAAQRAQLATQRDEAQADRDRLEAEASAGDGDDGAALDAARASLAERREALDAMLERQRELQSRIVSLDAKADALRDTLDSRDASGSLADDASVGALGPLTDFIRVADGWEDAVARALGQFAGATVVPGEDGLLRALDLADERRLGATAVIRPLTVDGTDASDDTAGITAPCPLGALVHPNPEAADGARACAVAAAVRALLRGAMAAPTARDAQRMTAAGECALAVTRGGEVFAAGVAAAGGSGLAHSGLALAARRDQALAQAKALRAEAGDLDREVDAARAARDEAARAVDAETTRRTEARLRAEQSARALKTAAGRLAGLDRQIADLDAKTRDVADGRADHATRLDDLAQALAAAQQAGDGRADSEALAERERTLEQALDALREREVTAKLAWGEATRTAESLARQAGLLHANAREAAERRERIDRRNRRLKAQAGRLEGIARDATAVAAMAADAIAGVVSRREALQAEASGHDAELKELRARRDAIEPTVTELTGREHALDVTRERLATEHGQLAQRATDELGMDLETLVRDYGPEVPVPLLDDDGNPIPVDDGATDGEVVPDGPVVYRTAPYVRAEQERRLEKARRDLKALGKVNPLATEEYDALRERNQYLAAQRDDVARSRDDLMRLVKDLDGTMTEVFRSAFEDTAAAFERVFATLFPGGKGRLRLEDPEDLRATGVIVEASPAGKRVKQLSLLSGGERSLTALALLFAIFTARPSPFYVMDEVEAALDDVNLTRLLDALRQLREHAQLIVITHQQRTMAIADALYGVTMRTDGVTTVVSQRLRHS</sequence>
<dbReference type="InterPro" id="IPR010935">
    <property type="entry name" value="SMC_hinge"/>
</dbReference>
<evidence type="ECO:0000256" key="8">
    <source>
        <dbReference type="SAM" id="MobiDB-lite"/>
    </source>
</evidence>
<dbReference type="Pfam" id="PF06470">
    <property type="entry name" value="SMC_hinge"/>
    <property type="match status" value="1"/>
</dbReference>
<feature type="coiled-coil region" evidence="7">
    <location>
        <begin position="668"/>
        <end position="695"/>
    </location>
</feature>
<dbReference type="Proteomes" id="UP000718821">
    <property type="component" value="Unassembled WGS sequence"/>
</dbReference>
<comment type="domain">
    <text evidence="7">Contains large globular domains required for ATP hydrolysis at each terminus and a third globular domain forming a flexible hinge near the middle of the molecule. These domains are separated by coiled-coil structures.</text>
</comment>
<keyword evidence="2 7" id="KW-0963">Cytoplasm</keyword>
<evidence type="ECO:0000256" key="7">
    <source>
        <dbReference type="HAMAP-Rule" id="MF_01894"/>
    </source>
</evidence>
<evidence type="ECO:0000256" key="3">
    <source>
        <dbReference type="ARBA" id="ARBA00022741"/>
    </source>
</evidence>
<dbReference type="GO" id="GO:0005524">
    <property type="term" value="F:ATP binding"/>
    <property type="evidence" value="ECO:0007669"/>
    <property type="project" value="UniProtKB-UniRule"/>
</dbReference>
<keyword evidence="3 7" id="KW-0547">Nucleotide-binding</keyword>
<evidence type="ECO:0000256" key="1">
    <source>
        <dbReference type="ARBA" id="ARBA00004496"/>
    </source>
</evidence>
<dbReference type="GO" id="GO:0007059">
    <property type="term" value="P:chromosome segregation"/>
    <property type="evidence" value="ECO:0007669"/>
    <property type="project" value="UniProtKB-UniRule"/>
</dbReference>
<dbReference type="SUPFAM" id="SSF52540">
    <property type="entry name" value="P-loop containing nucleoside triphosphate hydrolases"/>
    <property type="match status" value="1"/>
</dbReference>
<dbReference type="EMBL" id="JACLYU010000001">
    <property type="protein sequence ID" value="MBM6698967.1"/>
    <property type="molecule type" value="Genomic_DNA"/>
</dbReference>
<dbReference type="AlphaFoldDB" id="A0A938WYE8"/>
<feature type="binding site" evidence="7">
    <location>
        <begin position="32"/>
        <end position="39"/>
    </location>
    <ligand>
        <name>ATP</name>
        <dbReference type="ChEBI" id="CHEBI:30616"/>
    </ligand>
</feature>
<comment type="subcellular location">
    <subcellularLocation>
        <location evidence="1 7">Cytoplasm</location>
    </subcellularLocation>
</comment>
<protein>
    <recommendedName>
        <fullName evidence="7">Chromosome partition protein Smc</fullName>
    </recommendedName>
</protein>
<dbReference type="GO" id="GO:0016887">
    <property type="term" value="F:ATP hydrolysis activity"/>
    <property type="evidence" value="ECO:0007669"/>
    <property type="project" value="InterPro"/>
</dbReference>
<organism evidence="11 12">
    <name type="scientific">Bifidobacterium pullorum subsp. saeculare</name>
    <dbReference type="NCBI Taxonomy" id="78257"/>
    <lineage>
        <taxon>Bacteria</taxon>
        <taxon>Bacillati</taxon>
        <taxon>Actinomycetota</taxon>
        <taxon>Actinomycetes</taxon>
        <taxon>Bifidobacteriales</taxon>
        <taxon>Bifidobacteriaceae</taxon>
        <taxon>Bifidobacterium</taxon>
    </lineage>
</organism>
<dbReference type="GO" id="GO:0003677">
    <property type="term" value="F:DNA binding"/>
    <property type="evidence" value="ECO:0007669"/>
    <property type="project" value="UniProtKB-UniRule"/>
</dbReference>
<comment type="subunit">
    <text evidence="7">Homodimer.</text>
</comment>
<dbReference type="CDD" id="cd03278">
    <property type="entry name" value="ABC_SMC_barmotin"/>
    <property type="match status" value="1"/>
</dbReference>
<evidence type="ECO:0000256" key="5">
    <source>
        <dbReference type="ARBA" id="ARBA00023054"/>
    </source>
</evidence>
<evidence type="ECO:0000256" key="2">
    <source>
        <dbReference type="ARBA" id="ARBA00022490"/>
    </source>
</evidence>
<dbReference type="RefSeq" id="WP_204467295.1">
    <property type="nucleotide sequence ID" value="NZ_JACLYU010000001.1"/>
</dbReference>
<dbReference type="GO" id="GO:0005737">
    <property type="term" value="C:cytoplasm"/>
    <property type="evidence" value="ECO:0007669"/>
    <property type="project" value="UniProtKB-SubCell"/>
</dbReference>
<keyword evidence="5 7" id="KW-0175">Coiled coil</keyword>
<dbReference type="InterPro" id="IPR011890">
    <property type="entry name" value="SMC_prok"/>
</dbReference>
<evidence type="ECO:0000259" key="9">
    <source>
        <dbReference type="Pfam" id="PF02463"/>
    </source>
</evidence>
<feature type="domain" description="SMC hinge" evidence="10">
    <location>
        <begin position="507"/>
        <end position="596"/>
    </location>
</feature>
<dbReference type="GO" id="GO:0030261">
    <property type="term" value="P:chromosome condensation"/>
    <property type="evidence" value="ECO:0007669"/>
    <property type="project" value="InterPro"/>
</dbReference>
<dbReference type="PIRSF" id="PIRSF005719">
    <property type="entry name" value="SMC"/>
    <property type="match status" value="1"/>
</dbReference>
<proteinExistence type="inferred from homology"/>
<dbReference type="GO" id="GO:0006260">
    <property type="term" value="P:DNA replication"/>
    <property type="evidence" value="ECO:0007669"/>
    <property type="project" value="UniProtKB-UniRule"/>
</dbReference>
<accession>A0A938WYE8</accession>
<evidence type="ECO:0000313" key="11">
    <source>
        <dbReference type="EMBL" id="MBM6698967.1"/>
    </source>
</evidence>
<comment type="function">
    <text evidence="7">Required for chromosome condensation and partitioning.</text>
</comment>
<evidence type="ECO:0000259" key="10">
    <source>
        <dbReference type="Pfam" id="PF06470"/>
    </source>
</evidence>
<feature type="coiled-coil region" evidence="7">
    <location>
        <begin position="167"/>
        <end position="201"/>
    </location>
</feature>
<evidence type="ECO:0000256" key="6">
    <source>
        <dbReference type="ARBA" id="ARBA00023125"/>
    </source>
</evidence>
<dbReference type="InterPro" id="IPR003395">
    <property type="entry name" value="RecF/RecN/SMC_N"/>
</dbReference>